<dbReference type="EMBL" id="JAUIRO010000001">
    <property type="protein sequence ID" value="KAK0734341.1"/>
    <property type="molecule type" value="Genomic_DNA"/>
</dbReference>
<dbReference type="RefSeq" id="XP_060303218.1">
    <property type="nucleotide sequence ID" value="XM_060440966.1"/>
</dbReference>
<sequence length="71" mass="7834">MWPCVYVGVSTLPSVSTCFSLDFVSDSQKSLCVRVNMSLICGTGQCWNSLSCLRLWHPHGLGIKSQNEGLR</sequence>
<proteinExistence type="predicted"/>
<evidence type="ECO:0000313" key="1">
    <source>
        <dbReference type="EMBL" id="KAK0734341.1"/>
    </source>
</evidence>
<organism evidence="1 2">
    <name type="scientific">Lasiosphaeria miniovina</name>
    <dbReference type="NCBI Taxonomy" id="1954250"/>
    <lineage>
        <taxon>Eukaryota</taxon>
        <taxon>Fungi</taxon>
        <taxon>Dikarya</taxon>
        <taxon>Ascomycota</taxon>
        <taxon>Pezizomycotina</taxon>
        <taxon>Sordariomycetes</taxon>
        <taxon>Sordariomycetidae</taxon>
        <taxon>Sordariales</taxon>
        <taxon>Lasiosphaeriaceae</taxon>
        <taxon>Lasiosphaeria</taxon>
    </lineage>
</organism>
<reference evidence="1" key="1">
    <citation type="submission" date="2023-06" db="EMBL/GenBank/DDBJ databases">
        <title>Genome-scale phylogeny and comparative genomics of the fungal order Sordariales.</title>
        <authorList>
            <consortium name="Lawrence Berkeley National Laboratory"/>
            <person name="Hensen N."/>
            <person name="Bonometti L."/>
            <person name="Westerberg I."/>
            <person name="Brannstrom I.O."/>
            <person name="Guillou S."/>
            <person name="Cros-Aarteil S."/>
            <person name="Calhoun S."/>
            <person name="Haridas S."/>
            <person name="Kuo A."/>
            <person name="Mondo S."/>
            <person name="Pangilinan J."/>
            <person name="Riley R."/>
            <person name="LaButti K."/>
            <person name="Andreopoulos B."/>
            <person name="Lipzen A."/>
            <person name="Chen C."/>
            <person name="Yanf M."/>
            <person name="Daum C."/>
            <person name="Ng V."/>
            <person name="Clum A."/>
            <person name="Steindorff A."/>
            <person name="Ohm R."/>
            <person name="Martin F."/>
            <person name="Silar P."/>
            <person name="Natvig D."/>
            <person name="Lalanne C."/>
            <person name="Gautier V."/>
            <person name="Ament-velasquez S.L."/>
            <person name="Kruys A."/>
            <person name="Hutchinson M.I."/>
            <person name="Powell A.J."/>
            <person name="Barry K."/>
            <person name="Miller A.N."/>
            <person name="Grigoriev I.V."/>
            <person name="Debuchy R."/>
            <person name="Gladieux P."/>
            <person name="Thoren M.H."/>
            <person name="Johannesson H."/>
        </authorList>
    </citation>
    <scope>NUCLEOTIDE SEQUENCE</scope>
    <source>
        <strain evidence="1">SMH2392-1A</strain>
    </source>
</reference>
<dbReference type="Proteomes" id="UP001172101">
    <property type="component" value="Unassembled WGS sequence"/>
</dbReference>
<name>A0AA40BHI5_9PEZI</name>
<accession>A0AA40BHI5</accession>
<protein>
    <submittedName>
        <fullName evidence="1">Uncharacterized protein</fullName>
    </submittedName>
</protein>
<gene>
    <name evidence="1" type="ORF">B0T26DRAFT_688175</name>
</gene>
<keyword evidence="2" id="KW-1185">Reference proteome</keyword>
<comment type="caution">
    <text evidence="1">The sequence shown here is derived from an EMBL/GenBank/DDBJ whole genome shotgun (WGS) entry which is preliminary data.</text>
</comment>
<dbReference type="GeneID" id="85324236"/>
<evidence type="ECO:0000313" key="2">
    <source>
        <dbReference type="Proteomes" id="UP001172101"/>
    </source>
</evidence>
<dbReference type="AlphaFoldDB" id="A0AA40BHI5"/>